<evidence type="ECO:0000313" key="3">
    <source>
        <dbReference type="EMBL" id="QCI60910.1"/>
    </source>
</evidence>
<dbReference type="AlphaFoldDB" id="A0A4D7AY59"/>
<evidence type="ECO:0000256" key="1">
    <source>
        <dbReference type="SAM" id="MobiDB-lite"/>
    </source>
</evidence>
<evidence type="ECO:0000313" key="4">
    <source>
        <dbReference type="Proteomes" id="UP000298642"/>
    </source>
</evidence>
<proteinExistence type="predicted"/>
<reference evidence="4" key="1">
    <citation type="submission" date="2018-12" db="EMBL/GenBank/DDBJ databases">
        <title>Dusodibacter welbiota gen. nov., sp. nov., isolated from human faeces and emended description of the Oscillibacter genus.</title>
        <authorList>
            <person name="Le Roy T."/>
            <person name="Van der Smissen P."/>
            <person name="Delzenne N."/>
            <person name="Muccioli G."/>
            <person name="Collet J.F."/>
            <person name="Cani P.D."/>
        </authorList>
    </citation>
    <scope>NUCLEOTIDE SEQUENCE [LARGE SCALE GENOMIC DNA]</scope>
    <source>
        <strain evidence="4">J115</strain>
    </source>
</reference>
<feature type="region of interest" description="Disordered" evidence="1">
    <location>
        <begin position="1"/>
        <end position="22"/>
    </location>
</feature>
<protein>
    <recommendedName>
        <fullName evidence="2">Cysteine-rich CPCC domain-containing protein</fullName>
    </recommendedName>
</protein>
<dbReference type="EMBL" id="CP034413">
    <property type="protein sequence ID" value="QCI60910.1"/>
    <property type="molecule type" value="Genomic_DNA"/>
</dbReference>
<dbReference type="RefSeq" id="WP_081692223.1">
    <property type="nucleotide sequence ID" value="NZ_DBGCVA010000121.1"/>
</dbReference>
<evidence type="ECO:0000259" key="2">
    <source>
        <dbReference type="Pfam" id="PF14206"/>
    </source>
</evidence>
<sequence>MFYAPKAFNGYGPPEPPIPAAQDRPGRYPCPCCGQITLPVPPEEAVAYICPVCWWENDVFISSDNEPSDENHGLTLSQGRENVRRFGTCDPRMKR</sequence>
<dbReference type="Proteomes" id="UP000298642">
    <property type="component" value="Chromosome"/>
</dbReference>
<name>A0A4D7AY59_9FIRM</name>
<gene>
    <name evidence="3" type="ORF">EIO64_00285</name>
</gene>
<dbReference type="Pfam" id="PF14206">
    <property type="entry name" value="Cys_rich_CPCC"/>
    <property type="match status" value="1"/>
</dbReference>
<keyword evidence="4" id="KW-1185">Reference proteome</keyword>
<accession>A0A4D7AY59</accession>
<feature type="domain" description="Cysteine-rich CPCC" evidence="2">
    <location>
        <begin position="28"/>
        <end position="94"/>
    </location>
</feature>
<organism evidence="3 4">
    <name type="scientific">Dysosmobacter welbionis</name>
    <dbReference type="NCBI Taxonomy" id="2093857"/>
    <lineage>
        <taxon>Bacteria</taxon>
        <taxon>Bacillati</taxon>
        <taxon>Bacillota</taxon>
        <taxon>Clostridia</taxon>
        <taxon>Eubacteriales</taxon>
        <taxon>Oscillospiraceae</taxon>
        <taxon>Dysosmobacter</taxon>
    </lineage>
</organism>
<dbReference type="InterPro" id="IPR025983">
    <property type="entry name" value="Cys_rich_CPCC"/>
</dbReference>
<dbReference type="KEGG" id="obj:EIO64_00285"/>